<proteinExistence type="inferred from homology"/>
<comment type="caution">
    <text evidence="14">The sequence shown here is derived from an EMBL/GenBank/DDBJ whole genome shotgun (WGS) entry which is preliminary data.</text>
</comment>
<feature type="transmembrane region" description="Helical" evidence="13">
    <location>
        <begin position="124"/>
        <end position="145"/>
    </location>
</feature>
<feature type="region of interest" description="Disordered" evidence="12">
    <location>
        <begin position="655"/>
        <end position="683"/>
    </location>
</feature>
<keyword evidence="5 13" id="KW-0812">Transmembrane</keyword>
<accession>A0AAV2INB3</accession>
<feature type="transmembrane region" description="Helical" evidence="13">
    <location>
        <begin position="382"/>
        <end position="406"/>
    </location>
</feature>
<keyword evidence="9 13" id="KW-0472">Membrane</keyword>
<dbReference type="AlphaFoldDB" id="A0AAV2INB3"/>
<dbReference type="PANTHER" id="PTHR42985:SF40">
    <property type="entry name" value="LD47995P-RELATED"/>
    <property type="match status" value="1"/>
</dbReference>
<reference evidence="14 15" key="1">
    <citation type="submission" date="2024-04" db="EMBL/GenBank/DDBJ databases">
        <authorList>
            <consortium name="Genoscope - CEA"/>
            <person name="William W."/>
        </authorList>
    </citation>
    <scope>NUCLEOTIDE SEQUENCE [LARGE SCALE GENOMIC DNA]</scope>
</reference>
<feature type="compositionally biased region" description="Basic and acidic residues" evidence="12">
    <location>
        <begin position="666"/>
        <end position="683"/>
    </location>
</feature>
<evidence type="ECO:0000256" key="6">
    <source>
        <dbReference type="ARBA" id="ARBA00022989"/>
    </source>
</evidence>
<feature type="transmembrane region" description="Helical" evidence="13">
    <location>
        <begin position="50"/>
        <end position="70"/>
    </location>
</feature>
<dbReference type="Gene3D" id="1.20.1730.10">
    <property type="entry name" value="Sodium/glucose cotransporter"/>
    <property type="match status" value="1"/>
</dbReference>
<feature type="transmembrane region" description="Helical" evidence="13">
    <location>
        <begin position="441"/>
        <end position="462"/>
    </location>
</feature>
<dbReference type="InterPro" id="IPR001734">
    <property type="entry name" value="Na/solute_symporter"/>
</dbReference>
<name>A0AAV2INB3_LYMST</name>
<evidence type="ECO:0000256" key="13">
    <source>
        <dbReference type="SAM" id="Phobius"/>
    </source>
</evidence>
<dbReference type="PANTHER" id="PTHR42985">
    <property type="entry name" value="SODIUM-COUPLED MONOCARBOXYLATE TRANSPORTER"/>
    <property type="match status" value="1"/>
</dbReference>
<keyword evidence="8" id="KW-0406">Ion transport</keyword>
<dbReference type="CDD" id="cd11492">
    <property type="entry name" value="SLC5sbd_NIS-SMVT"/>
    <property type="match status" value="1"/>
</dbReference>
<keyword evidence="4" id="KW-1003">Cell membrane</keyword>
<sequence>MAKHYFHVGDFIVFGLTVVISIAIGIYYALSGGRQKTTAEFLVGGRTMSFLPVAVSLLVSFESSIMMLGLPAETYVYGIQYLMGSVGLVTAMLLNVHIVVPMLHPLKITSAYEYLELRFQSRAVRYLGTIMGMLTYTWYMGIVLFGPAVALEAVTDFPLWSSIFVISFVSVIYTSIGGLKAVVWTDVFQAVIMLAGVLAILIKGTSDVGGPKKVWDIAERGGRFNFFNFDPDPRTRHTFWCLFSGAAIRGFSLGFNQSTVQRISSTRTLAEAKRMLTIVAPCLVFSLFLAQYEGIVAFSYYTVKRCDPFESKQINDPNQIIPYFVMDIFEGLPGMPGLFLASLFSASLSTLSSGLSSLSALLWADIVQPLVGPHLSETRATIVAKGSVVLFGILACAVAILVAQIGGTLTQIAGSLVAAFNGPLTGLFFLGSFFPRVKANGALFGGVIGLVFSFWLSLGIVFSPSVKPTPWMSPAPTDSCPLNGATGVNVSELWGNVTVVGDGYSNVYNFSNLSLDHSTVGVSPLDSRGEPEGIEKLYTLSYQWIAVLGTLSTVVLALIYSLFTGTNKPGDVDPRYLIGMSGTFLICWPKKIQDYVGSLGPQYIREEYKTRFPDPAKFFELKGTELEVKVMMDNRTQDYDNMTNGHLLLDQSLLSDSVKPEQNGGHTDESRDSPDDRSSKMRQ</sequence>
<evidence type="ECO:0000256" key="12">
    <source>
        <dbReference type="SAM" id="MobiDB-lite"/>
    </source>
</evidence>
<feature type="transmembrane region" description="Helical" evidence="13">
    <location>
        <begin position="183"/>
        <end position="202"/>
    </location>
</feature>
<dbReference type="GO" id="GO:0015293">
    <property type="term" value="F:symporter activity"/>
    <property type="evidence" value="ECO:0007669"/>
    <property type="project" value="TreeGrafter"/>
</dbReference>
<dbReference type="Proteomes" id="UP001497497">
    <property type="component" value="Unassembled WGS sequence"/>
</dbReference>
<dbReference type="PROSITE" id="PS50283">
    <property type="entry name" value="NA_SOLUT_SYMP_3"/>
    <property type="match status" value="1"/>
</dbReference>
<dbReference type="GO" id="GO:0006814">
    <property type="term" value="P:sodium ion transport"/>
    <property type="evidence" value="ECO:0007669"/>
    <property type="project" value="UniProtKB-KW"/>
</dbReference>
<evidence type="ECO:0000256" key="4">
    <source>
        <dbReference type="ARBA" id="ARBA00022475"/>
    </source>
</evidence>
<feature type="transmembrane region" description="Helical" evidence="13">
    <location>
        <begin position="542"/>
        <end position="563"/>
    </location>
</feature>
<comment type="similarity">
    <text evidence="2 11">Belongs to the sodium:solute symporter (SSF) (TC 2.A.21) family.</text>
</comment>
<organism evidence="14 15">
    <name type="scientific">Lymnaea stagnalis</name>
    <name type="common">Great pond snail</name>
    <name type="synonym">Helix stagnalis</name>
    <dbReference type="NCBI Taxonomy" id="6523"/>
    <lineage>
        <taxon>Eukaryota</taxon>
        <taxon>Metazoa</taxon>
        <taxon>Spiralia</taxon>
        <taxon>Lophotrochozoa</taxon>
        <taxon>Mollusca</taxon>
        <taxon>Gastropoda</taxon>
        <taxon>Heterobranchia</taxon>
        <taxon>Euthyneura</taxon>
        <taxon>Panpulmonata</taxon>
        <taxon>Hygrophila</taxon>
        <taxon>Lymnaeoidea</taxon>
        <taxon>Lymnaeidae</taxon>
        <taxon>Lymnaea</taxon>
    </lineage>
</organism>
<keyword evidence="3" id="KW-0813">Transport</keyword>
<evidence type="ECO:0008006" key="16">
    <source>
        <dbReference type="Google" id="ProtNLM"/>
    </source>
</evidence>
<gene>
    <name evidence="14" type="ORF">GSLYS_00019816001</name>
</gene>
<dbReference type="GO" id="GO:0005886">
    <property type="term" value="C:plasma membrane"/>
    <property type="evidence" value="ECO:0007669"/>
    <property type="project" value="UniProtKB-SubCell"/>
</dbReference>
<evidence type="ECO:0000256" key="2">
    <source>
        <dbReference type="ARBA" id="ARBA00006434"/>
    </source>
</evidence>
<dbReference type="EMBL" id="CAXITT010000809">
    <property type="protein sequence ID" value="CAL1546439.1"/>
    <property type="molecule type" value="Genomic_DNA"/>
</dbReference>
<evidence type="ECO:0000256" key="10">
    <source>
        <dbReference type="ARBA" id="ARBA00023201"/>
    </source>
</evidence>
<evidence type="ECO:0000256" key="11">
    <source>
        <dbReference type="RuleBase" id="RU362091"/>
    </source>
</evidence>
<comment type="subcellular location">
    <subcellularLocation>
        <location evidence="1">Cell membrane</location>
        <topology evidence="1">Multi-pass membrane protein</topology>
    </subcellularLocation>
</comment>
<evidence type="ECO:0000256" key="5">
    <source>
        <dbReference type="ARBA" id="ARBA00022692"/>
    </source>
</evidence>
<feature type="transmembrane region" description="Helical" evidence="13">
    <location>
        <begin position="82"/>
        <end position="103"/>
    </location>
</feature>
<evidence type="ECO:0000256" key="9">
    <source>
        <dbReference type="ARBA" id="ARBA00023136"/>
    </source>
</evidence>
<protein>
    <recommendedName>
        <fullName evidence="16">Sodium-coupled monocarboxylate transporter 1</fullName>
    </recommendedName>
</protein>
<feature type="transmembrane region" description="Helical" evidence="13">
    <location>
        <begin position="412"/>
        <end position="434"/>
    </location>
</feature>
<keyword evidence="15" id="KW-1185">Reference proteome</keyword>
<dbReference type="InterPro" id="IPR038377">
    <property type="entry name" value="Na/Glc_symporter_sf"/>
</dbReference>
<dbReference type="Pfam" id="PF00474">
    <property type="entry name" value="SSF"/>
    <property type="match status" value="1"/>
</dbReference>
<dbReference type="InterPro" id="IPR051163">
    <property type="entry name" value="Sodium:Solute_Symporter_SSF"/>
</dbReference>
<evidence type="ECO:0000256" key="1">
    <source>
        <dbReference type="ARBA" id="ARBA00004651"/>
    </source>
</evidence>
<feature type="transmembrane region" description="Helical" evidence="13">
    <location>
        <begin position="157"/>
        <end position="176"/>
    </location>
</feature>
<evidence type="ECO:0000256" key="3">
    <source>
        <dbReference type="ARBA" id="ARBA00022448"/>
    </source>
</evidence>
<dbReference type="NCBIfam" id="TIGR00813">
    <property type="entry name" value="sss"/>
    <property type="match status" value="1"/>
</dbReference>
<feature type="transmembrane region" description="Helical" evidence="13">
    <location>
        <begin position="12"/>
        <end position="30"/>
    </location>
</feature>
<keyword evidence="7" id="KW-0915">Sodium</keyword>
<evidence type="ECO:0000313" key="15">
    <source>
        <dbReference type="Proteomes" id="UP001497497"/>
    </source>
</evidence>
<evidence type="ECO:0000313" key="14">
    <source>
        <dbReference type="EMBL" id="CAL1546439.1"/>
    </source>
</evidence>
<evidence type="ECO:0000256" key="8">
    <source>
        <dbReference type="ARBA" id="ARBA00023065"/>
    </source>
</evidence>
<keyword evidence="10" id="KW-0739">Sodium transport</keyword>
<keyword evidence="6 13" id="KW-1133">Transmembrane helix</keyword>
<feature type="transmembrane region" description="Helical" evidence="13">
    <location>
        <begin position="338"/>
        <end position="362"/>
    </location>
</feature>
<feature type="transmembrane region" description="Helical" evidence="13">
    <location>
        <begin position="276"/>
        <end position="301"/>
    </location>
</feature>
<feature type="transmembrane region" description="Helical" evidence="13">
    <location>
        <begin position="237"/>
        <end position="255"/>
    </location>
</feature>
<evidence type="ECO:0000256" key="7">
    <source>
        <dbReference type="ARBA" id="ARBA00023053"/>
    </source>
</evidence>